<dbReference type="Pfam" id="PF13560">
    <property type="entry name" value="HTH_31"/>
    <property type="match status" value="1"/>
</dbReference>
<keyword evidence="3" id="KW-0238">DNA-binding</keyword>
<evidence type="ECO:0000259" key="2">
    <source>
        <dbReference type="PROSITE" id="PS50943"/>
    </source>
</evidence>
<dbReference type="PROSITE" id="PS50943">
    <property type="entry name" value="HTH_CROC1"/>
    <property type="match status" value="1"/>
</dbReference>
<dbReference type="SMART" id="SM00530">
    <property type="entry name" value="HTH_XRE"/>
    <property type="match status" value="1"/>
</dbReference>
<dbReference type="PANTHER" id="PTHR35010">
    <property type="entry name" value="BLL4672 PROTEIN-RELATED"/>
    <property type="match status" value="1"/>
</dbReference>
<name>C0ZLA1_RHOE4</name>
<proteinExistence type="predicted"/>
<dbReference type="AlphaFoldDB" id="C0ZLA1"/>
<dbReference type="EMBL" id="AP008957">
    <property type="protein sequence ID" value="BAH30791.1"/>
    <property type="molecule type" value="Genomic_DNA"/>
</dbReference>
<feature type="region of interest" description="Disordered" evidence="1">
    <location>
        <begin position="113"/>
        <end position="139"/>
    </location>
</feature>
<dbReference type="CDD" id="cd00093">
    <property type="entry name" value="HTH_XRE"/>
    <property type="match status" value="1"/>
</dbReference>
<evidence type="ECO:0000313" key="3">
    <source>
        <dbReference type="EMBL" id="BAH30791.1"/>
    </source>
</evidence>
<dbReference type="Gene3D" id="1.10.260.40">
    <property type="entry name" value="lambda repressor-like DNA-binding domains"/>
    <property type="match status" value="1"/>
</dbReference>
<evidence type="ECO:0000256" key="1">
    <source>
        <dbReference type="SAM" id="MobiDB-lite"/>
    </source>
</evidence>
<reference evidence="3 4" key="2">
    <citation type="journal article" date="2006" name="Environ. Microbiol.">
        <title>Sequence analysis of three plasmids harboured in Rhodococcus erythropolis strain PR4.</title>
        <authorList>
            <person name="Sekine M."/>
            <person name="Tanikawa S."/>
            <person name="Omata S."/>
            <person name="Saito M."/>
            <person name="Fujisawa T."/>
            <person name="Tsukatani N."/>
            <person name="Tajima T."/>
            <person name="Sekigawa T."/>
            <person name="Kosugi H."/>
            <person name="Matsuo Y."/>
            <person name="Nishiko R."/>
            <person name="Imamura K."/>
            <person name="Ito M."/>
            <person name="Narita H."/>
            <person name="Tago S."/>
            <person name="Fujita N."/>
            <person name="Harayama S."/>
        </authorList>
    </citation>
    <scope>NUCLEOTIDE SEQUENCE [LARGE SCALE GENOMIC DNA]</scope>
    <source>
        <strain evidence="4">PR4 / NBRC 100887</strain>
    </source>
</reference>
<dbReference type="PANTHER" id="PTHR35010:SF2">
    <property type="entry name" value="BLL4672 PROTEIN"/>
    <property type="match status" value="1"/>
</dbReference>
<evidence type="ECO:0000313" key="4">
    <source>
        <dbReference type="Proteomes" id="UP000002204"/>
    </source>
</evidence>
<dbReference type="InterPro" id="IPR001387">
    <property type="entry name" value="Cro/C1-type_HTH"/>
</dbReference>
<sequence>MKAYFRDGKGGDVNGSSARQLMSQMLVEKRNSLAPEMVGMRCEGARRMHGLSRRDVAQIADISFNHYQRLEQGTSVGVSAPVIVRICDALLMEDDEKARMLALHQAWARPRRPLAGSRVAGPQAAGEISGRQRASSSGV</sequence>
<feature type="domain" description="HTH cro/C1-type" evidence="2">
    <location>
        <begin position="45"/>
        <end position="97"/>
    </location>
</feature>
<gene>
    <name evidence="3" type="ordered locus">RER_00830</name>
</gene>
<dbReference type="KEGG" id="rer:RER_00830"/>
<dbReference type="SUPFAM" id="SSF47413">
    <property type="entry name" value="lambda repressor-like DNA-binding domains"/>
    <property type="match status" value="1"/>
</dbReference>
<dbReference type="HOGENOM" id="CLU_1968834_0_0_11"/>
<protein>
    <submittedName>
        <fullName evidence="3">Putative Xre family DNA-binding protein</fullName>
    </submittedName>
</protein>
<reference evidence="4" key="1">
    <citation type="submission" date="2005-03" db="EMBL/GenBank/DDBJ databases">
        <title>Comparison of the complete genome sequences of Rhodococcus erythropolis PR4 and Rhodococcus opacus B4.</title>
        <authorList>
            <person name="Takarada H."/>
            <person name="Sekine M."/>
            <person name="Hosoyama A."/>
            <person name="Yamada R."/>
            <person name="Fujisawa T."/>
            <person name="Omata S."/>
            <person name="Shimizu A."/>
            <person name="Tsukatani N."/>
            <person name="Tanikawa S."/>
            <person name="Fujita N."/>
            <person name="Harayama S."/>
        </authorList>
    </citation>
    <scope>NUCLEOTIDE SEQUENCE [LARGE SCALE GENOMIC DNA]</scope>
    <source>
        <strain evidence="4">PR4 / NBRC 100887</strain>
    </source>
</reference>
<dbReference type="eggNOG" id="COG1396">
    <property type="taxonomic scope" value="Bacteria"/>
</dbReference>
<dbReference type="GO" id="GO:0003677">
    <property type="term" value="F:DNA binding"/>
    <property type="evidence" value="ECO:0007669"/>
    <property type="project" value="UniProtKB-KW"/>
</dbReference>
<dbReference type="Proteomes" id="UP000002204">
    <property type="component" value="Chromosome"/>
</dbReference>
<dbReference type="InterPro" id="IPR010982">
    <property type="entry name" value="Lambda_DNA-bd_dom_sf"/>
</dbReference>
<organism evidence="3 4">
    <name type="scientific">Rhodococcus erythropolis (strain PR4 / NBRC 100887)</name>
    <dbReference type="NCBI Taxonomy" id="234621"/>
    <lineage>
        <taxon>Bacteria</taxon>
        <taxon>Bacillati</taxon>
        <taxon>Actinomycetota</taxon>
        <taxon>Actinomycetes</taxon>
        <taxon>Mycobacteriales</taxon>
        <taxon>Nocardiaceae</taxon>
        <taxon>Rhodococcus</taxon>
        <taxon>Rhodococcus erythropolis group</taxon>
    </lineage>
</organism>
<accession>C0ZLA1</accession>